<dbReference type="PANTHER" id="PTHR30579">
    <property type="entry name" value="TRANSCRIPTIONAL REGULATOR"/>
    <property type="match status" value="1"/>
</dbReference>
<dbReference type="EMBL" id="CP076680">
    <property type="protein sequence ID" value="QWU99288.1"/>
    <property type="molecule type" value="Genomic_DNA"/>
</dbReference>
<reference evidence="5 6" key="1">
    <citation type="submission" date="2021-06" db="EMBL/GenBank/DDBJ databases">
        <title>Ulceroglandular infection and bacteremia caused by Francisella salimarina in an immunocompromised patient, France.</title>
        <authorList>
            <person name="Hennebique A."/>
            <person name="Caspar Y."/>
            <person name="Maurin M."/>
            <person name="Boisset S."/>
            <person name="Pelloux I."/>
            <person name="Gallego-Hernanz M.P."/>
            <person name="Burucoa C."/>
            <person name="Cazenave-Roblot F."/>
            <person name="Plouzeau C."/>
            <person name="Rammaert B."/>
        </authorList>
    </citation>
    <scope>NUCLEOTIDE SEQUENCE [LARGE SCALE GENOMIC DNA]</scope>
    <source>
        <strain evidence="5 6">CHUGA-F75</strain>
    </source>
</reference>
<keyword evidence="2 5" id="KW-0238">DNA-binding</keyword>
<evidence type="ECO:0000256" key="3">
    <source>
        <dbReference type="ARBA" id="ARBA00023163"/>
    </source>
</evidence>
<dbReference type="Proteomes" id="UP000683421">
    <property type="component" value="Chromosome"/>
</dbReference>
<evidence type="ECO:0000256" key="2">
    <source>
        <dbReference type="ARBA" id="ARBA00023125"/>
    </source>
</evidence>
<dbReference type="KEGG" id="fsr:KQR59_09375"/>
<evidence type="ECO:0000313" key="5">
    <source>
        <dbReference type="EMBL" id="QWU99288.1"/>
    </source>
</evidence>
<keyword evidence="3" id="KW-0804">Transcription</keyword>
<accession>A0AAJ4NNK7</accession>
<name>A0AAJ4NNK7_9GAMM</name>
<evidence type="ECO:0000256" key="1">
    <source>
        <dbReference type="ARBA" id="ARBA00023015"/>
    </source>
</evidence>
<keyword evidence="6" id="KW-1185">Reference proteome</keyword>
<dbReference type="Pfam" id="PF00126">
    <property type="entry name" value="HTH_1"/>
    <property type="match status" value="1"/>
</dbReference>
<sequence>MVDYKAIQALKEVIEQQSFELAADKLFISQSAVSQRIKSLETKFGAPVLIRVLPYKVTKLGQDLLSHLAKVELLESGLLKEKKLIENTKLQISIAINQDSLDTWFLDILDNIDVSNIARFNIKTFDQEMTHKSLQNGEVLSCISTNDKVSHGCLVEKLGEIDYLLVCSNYFYDKYFKKIKRNNKKWINALKQAPSLLFNQYDQLNARFMEKFYGFQVDIDNCHIIPSVKGFKQMCLQSKGYALLPKSDIIKELKNNELIVLDNECIWNMKLYFHYWDLPDDTYLAIITKLISESKSQLQQINDYFDI</sequence>
<dbReference type="GO" id="GO:0003677">
    <property type="term" value="F:DNA binding"/>
    <property type="evidence" value="ECO:0007669"/>
    <property type="project" value="UniProtKB-KW"/>
</dbReference>
<dbReference type="RefSeq" id="WP_216692157.1">
    <property type="nucleotide sequence ID" value="NZ_CP076680.1"/>
</dbReference>
<dbReference type="PROSITE" id="PS50931">
    <property type="entry name" value="HTH_LYSR"/>
    <property type="match status" value="1"/>
</dbReference>
<dbReference type="InterPro" id="IPR050176">
    <property type="entry name" value="LTTR"/>
</dbReference>
<dbReference type="GO" id="GO:0003700">
    <property type="term" value="F:DNA-binding transcription factor activity"/>
    <property type="evidence" value="ECO:0007669"/>
    <property type="project" value="InterPro"/>
</dbReference>
<feature type="domain" description="HTH lysR-type" evidence="4">
    <location>
        <begin position="2"/>
        <end position="51"/>
    </location>
</feature>
<protein>
    <submittedName>
        <fullName evidence="5">ArgP/LysG family DNA-binding transcriptional regulator</fullName>
    </submittedName>
</protein>
<organism evidence="5 6">
    <name type="scientific">Francisella salimarina</name>
    <dbReference type="NCBI Taxonomy" id="2599927"/>
    <lineage>
        <taxon>Bacteria</taxon>
        <taxon>Pseudomonadati</taxon>
        <taxon>Pseudomonadota</taxon>
        <taxon>Gammaproteobacteria</taxon>
        <taxon>Thiotrichales</taxon>
        <taxon>Francisellaceae</taxon>
        <taxon>Francisella</taxon>
    </lineage>
</organism>
<dbReference type="PANTHER" id="PTHR30579:SF2">
    <property type="entry name" value="HTH-TYPE TRANSCRIPTIONAL REGULATOR ARGP"/>
    <property type="match status" value="1"/>
</dbReference>
<dbReference type="NCBIfam" id="NF002964">
    <property type="entry name" value="PRK03635.1"/>
    <property type="match status" value="1"/>
</dbReference>
<dbReference type="AlphaFoldDB" id="A0AAJ4NNK7"/>
<proteinExistence type="predicted"/>
<dbReference type="InterPro" id="IPR000847">
    <property type="entry name" value="LysR_HTH_N"/>
</dbReference>
<keyword evidence="1" id="KW-0805">Transcription regulation</keyword>
<evidence type="ECO:0000259" key="4">
    <source>
        <dbReference type="PROSITE" id="PS50931"/>
    </source>
</evidence>
<gene>
    <name evidence="5" type="ORF">KQR59_09375</name>
</gene>
<evidence type="ECO:0000313" key="6">
    <source>
        <dbReference type="Proteomes" id="UP000683421"/>
    </source>
</evidence>